<sequence>MGQELSSMCTCFDTIQESKHEMSFIDSENKLKDHEGVEKPDNSSENENPFEQVEEISGFKYSTIIKLATPAVDNFTQLINEGVDGYDVIIDKENCKVYSREATDGYIIKYTWNVQYSPQEFMNFMDKAELRKTWDSNIDIINVLGFYNPKESLVYTKYKKFLAFDPRDTLAFCKSTVINGNLAEVTFSVESEAYPKGDKSVRVILYCAGLYAENIEPDDQGNKTKITCLSHMDVGLPKALNNVARKFAGTTIPPLTKKICTELKKYYDQQ</sequence>
<proteinExistence type="predicted"/>
<comment type="caution">
    <text evidence="2">The sequence shown here is derived from an EMBL/GenBank/DDBJ whole genome shotgun (WGS) entry which is preliminary data.</text>
</comment>
<protein>
    <recommendedName>
        <fullName evidence="1">START domain-containing protein</fullName>
    </recommendedName>
</protein>
<gene>
    <name evidence="2" type="ORF">SteCoe_26992</name>
</gene>
<feature type="domain" description="START" evidence="1">
    <location>
        <begin position="57"/>
        <end position="270"/>
    </location>
</feature>
<accession>A0A1R2BBI7</accession>
<dbReference type="Gene3D" id="3.30.530.20">
    <property type="match status" value="1"/>
</dbReference>
<keyword evidence="3" id="KW-1185">Reference proteome</keyword>
<dbReference type="CDD" id="cd00177">
    <property type="entry name" value="START"/>
    <property type="match status" value="1"/>
</dbReference>
<evidence type="ECO:0000313" key="2">
    <source>
        <dbReference type="EMBL" id="OMJ74139.1"/>
    </source>
</evidence>
<dbReference type="SUPFAM" id="SSF55961">
    <property type="entry name" value="Bet v1-like"/>
    <property type="match status" value="1"/>
</dbReference>
<dbReference type="PANTHER" id="PTHR19308:SF56">
    <property type="entry name" value="START DOMAIN-CONTAINING PROTEIN"/>
    <property type="match status" value="1"/>
</dbReference>
<organism evidence="2 3">
    <name type="scientific">Stentor coeruleus</name>
    <dbReference type="NCBI Taxonomy" id="5963"/>
    <lineage>
        <taxon>Eukaryota</taxon>
        <taxon>Sar</taxon>
        <taxon>Alveolata</taxon>
        <taxon>Ciliophora</taxon>
        <taxon>Postciliodesmatophora</taxon>
        <taxon>Heterotrichea</taxon>
        <taxon>Heterotrichida</taxon>
        <taxon>Stentoridae</taxon>
        <taxon>Stentor</taxon>
    </lineage>
</organism>
<evidence type="ECO:0000313" key="3">
    <source>
        <dbReference type="Proteomes" id="UP000187209"/>
    </source>
</evidence>
<dbReference type="InterPro" id="IPR051213">
    <property type="entry name" value="START_lipid_transfer"/>
</dbReference>
<dbReference type="GO" id="GO:0008289">
    <property type="term" value="F:lipid binding"/>
    <property type="evidence" value="ECO:0007669"/>
    <property type="project" value="InterPro"/>
</dbReference>
<dbReference type="GO" id="GO:0005737">
    <property type="term" value="C:cytoplasm"/>
    <property type="evidence" value="ECO:0007669"/>
    <property type="project" value="UniProtKB-ARBA"/>
</dbReference>
<dbReference type="PROSITE" id="PS50848">
    <property type="entry name" value="START"/>
    <property type="match status" value="1"/>
</dbReference>
<reference evidence="2 3" key="1">
    <citation type="submission" date="2016-11" db="EMBL/GenBank/DDBJ databases">
        <title>The macronuclear genome of Stentor coeruleus: a giant cell with tiny introns.</title>
        <authorList>
            <person name="Slabodnick M."/>
            <person name="Ruby J.G."/>
            <person name="Reiff S.B."/>
            <person name="Swart E.C."/>
            <person name="Gosai S."/>
            <person name="Prabakaran S."/>
            <person name="Witkowska E."/>
            <person name="Larue G.E."/>
            <person name="Fisher S."/>
            <person name="Freeman R.M."/>
            <person name="Gunawardena J."/>
            <person name="Chu W."/>
            <person name="Stover N.A."/>
            <person name="Gregory B.D."/>
            <person name="Nowacki M."/>
            <person name="Derisi J."/>
            <person name="Roy S.W."/>
            <person name="Marshall W.F."/>
            <person name="Sood P."/>
        </authorList>
    </citation>
    <scope>NUCLEOTIDE SEQUENCE [LARGE SCALE GENOMIC DNA]</scope>
    <source>
        <strain evidence="2">WM001</strain>
    </source>
</reference>
<dbReference type="Proteomes" id="UP000187209">
    <property type="component" value="Unassembled WGS sequence"/>
</dbReference>
<dbReference type="InterPro" id="IPR002913">
    <property type="entry name" value="START_lipid-bd_dom"/>
</dbReference>
<dbReference type="EMBL" id="MPUH01000771">
    <property type="protein sequence ID" value="OMJ74139.1"/>
    <property type="molecule type" value="Genomic_DNA"/>
</dbReference>
<dbReference type="Pfam" id="PF01852">
    <property type="entry name" value="START"/>
    <property type="match status" value="1"/>
</dbReference>
<dbReference type="OrthoDB" id="322518at2759"/>
<dbReference type="AlphaFoldDB" id="A0A1R2BBI7"/>
<dbReference type="PANTHER" id="PTHR19308">
    <property type="entry name" value="PHOSPHATIDYLCHOLINE TRANSFER PROTEIN"/>
    <property type="match status" value="1"/>
</dbReference>
<name>A0A1R2BBI7_9CILI</name>
<evidence type="ECO:0000259" key="1">
    <source>
        <dbReference type="PROSITE" id="PS50848"/>
    </source>
</evidence>
<dbReference type="InterPro" id="IPR023393">
    <property type="entry name" value="START-like_dom_sf"/>
</dbReference>